<keyword evidence="1" id="KW-0472">Membrane</keyword>
<name>A0ABW7N7B3_9BACT</name>
<gene>
    <name evidence="2" type="ORF">ACHKAR_07165</name>
</gene>
<keyword evidence="1" id="KW-1133">Transmembrane helix</keyword>
<evidence type="ECO:0000256" key="1">
    <source>
        <dbReference type="SAM" id="Phobius"/>
    </source>
</evidence>
<feature type="transmembrane region" description="Helical" evidence="1">
    <location>
        <begin position="34"/>
        <end position="53"/>
    </location>
</feature>
<dbReference type="Proteomes" id="UP001610063">
    <property type="component" value="Unassembled WGS sequence"/>
</dbReference>
<accession>A0ABW7N7B3</accession>
<evidence type="ECO:0000313" key="2">
    <source>
        <dbReference type="EMBL" id="MFH6983211.1"/>
    </source>
</evidence>
<sequence>MKKYLIISTGISLTFLLIYYFLNDSLFQSYLHQQFPALILFFYLQSLAVWWMLRLGEKSNWESPIYVLGGITFRFLTGLFFLAILFIMKMENIRPLMIQFIVLYLVYLIFELFAALPNLRRN</sequence>
<dbReference type="EMBL" id="JBIPKE010000014">
    <property type="protein sequence ID" value="MFH6983211.1"/>
    <property type="molecule type" value="Genomic_DNA"/>
</dbReference>
<keyword evidence="3" id="KW-1185">Reference proteome</keyword>
<dbReference type="RefSeq" id="WP_159585447.1">
    <property type="nucleotide sequence ID" value="NZ_JBIPKE010000014.1"/>
</dbReference>
<evidence type="ECO:0000313" key="3">
    <source>
        <dbReference type="Proteomes" id="UP001610063"/>
    </source>
</evidence>
<proteinExistence type="predicted"/>
<keyword evidence="1" id="KW-0812">Transmembrane</keyword>
<protein>
    <submittedName>
        <fullName evidence="2">Uncharacterized protein</fullName>
    </submittedName>
</protein>
<comment type="caution">
    <text evidence="2">The sequence shown here is derived from an EMBL/GenBank/DDBJ whole genome shotgun (WGS) entry which is preliminary data.</text>
</comment>
<feature type="transmembrane region" description="Helical" evidence="1">
    <location>
        <begin position="96"/>
        <end position="116"/>
    </location>
</feature>
<feature type="transmembrane region" description="Helical" evidence="1">
    <location>
        <begin position="65"/>
        <end position="90"/>
    </location>
</feature>
<organism evidence="2 3">
    <name type="scientific">Marinoscillum luteum</name>
    <dbReference type="NCBI Taxonomy" id="861051"/>
    <lineage>
        <taxon>Bacteria</taxon>
        <taxon>Pseudomonadati</taxon>
        <taxon>Bacteroidota</taxon>
        <taxon>Cytophagia</taxon>
        <taxon>Cytophagales</taxon>
        <taxon>Reichenbachiellaceae</taxon>
        <taxon>Marinoscillum</taxon>
    </lineage>
</organism>
<feature type="transmembrane region" description="Helical" evidence="1">
    <location>
        <begin position="5"/>
        <end position="22"/>
    </location>
</feature>
<reference evidence="2 3" key="1">
    <citation type="journal article" date="2013" name="Int. J. Syst. Evol. Microbiol.">
        <title>Marinoscillum luteum sp. nov., isolated from marine sediment.</title>
        <authorList>
            <person name="Cha I.T."/>
            <person name="Park S.J."/>
            <person name="Kim S.J."/>
            <person name="Kim J.G."/>
            <person name="Jung M.Y."/>
            <person name="Shin K.S."/>
            <person name="Kwon K.K."/>
            <person name="Yang S.H."/>
            <person name="Seo Y.S."/>
            <person name="Rhee S.K."/>
        </authorList>
    </citation>
    <scope>NUCLEOTIDE SEQUENCE [LARGE SCALE GENOMIC DNA]</scope>
    <source>
        <strain evidence="2 3">KCTC 23939</strain>
    </source>
</reference>